<evidence type="ECO:0000313" key="8">
    <source>
        <dbReference type="Proteomes" id="UP001484097"/>
    </source>
</evidence>
<dbReference type="GO" id="GO:0016787">
    <property type="term" value="F:hydrolase activity"/>
    <property type="evidence" value="ECO:0007669"/>
    <property type="project" value="UniProtKB-KW"/>
</dbReference>
<dbReference type="Proteomes" id="UP001484097">
    <property type="component" value="Unassembled WGS sequence"/>
</dbReference>
<name>A0ABV0II24_9MICC</name>
<feature type="chain" id="PRO_5047378614" evidence="5">
    <location>
        <begin position="33"/>
        <end position="623"/>
    </location>
</feature>
<evidence type="ECO:0000256" key="4">
    <source>
        <dbReference type="SAM" id="MobiDB-lite"/>
    </source>
</evidence>
<evidence type="ECO:0000313" key="7">
    <source>
        <dbReference type="EMBL" id="MEO9247826.1"/>
    </source>
</evidence>
<dbReference type="Pfam" id="PF00933">
    <property type="entry name" value="Glyco_hydro_3"/>
    <property type="match status" value="1"/>
</dbReference>
<dbReference type="PANTHER" id="PTHR30480">
    <property type="entry name" value="BETA-HEXOSAMINIDASE-RELATED"/>
    <property type="match status" value="1"/>
</dbReference>
<dbReference type="PANTHER" id="PTHR30480:SF16">
    <property type="entry name" value="GLYCOSIDE HYDROLASE FAMILY 3 DOMAIN PROTEIN"/>
    <property type="match status" value="1"/>
</dbReference>
<feature type="region of interest" description="Disordered" evidence="4">
    <location>
        <begin position="30"/>
        <end position="68"/>
    </location>
</feature>
<feature type="compositionally biased region" description="Gly residues" evidence="4">
    <location>
        <begin position="48"/>
        <end position="62"/>
    </location>
</feature>
<dbReference type="RefSeq" id="WP_347920472.1">
    <property type="nucleotide sequence ID" value="NZ_JBDXMX010000003.1"/>
</dbReference>
<evidence type="ECO:0000256" key="3">
    <source>
        <dbReference type="ARBA" id="ARBA00023295"/>
    </source>
</evidence>
<protein>
    <submittedName>
        <fullName evidence="7">Glycoside hydrolase family 3 N-terminal domain-containing protein</fullName>
    </submittedName>
</protein>
<accession>A0ABV0II24</accession>
<organism evidence="7 8">
    <name type="scientific">Citricoccus nitrophenolicus</name>
    <dbReference type="NCBI Taxonomy" id="863575"/>
    <lineage>
        <taxon>Bacteria</taxon>
        <taxon>Bacillati</taxon>
        <taxon>Actinomycetota</taxon>
        <taxon>Actinomycetes</taxon>
        <taxon>Micrococcales</taxon>
        <taxon>Micrococcaceae</taxon>
        <taxon>Citricoccus</taxon>
    </lineage>
</organism>
<dbReference type="InterPro" id="IPR017853">
    <property type="entry name" value="GH"/>
</dbReference>
<dbReference type="EMBL" id="JBDXMX010000003">
    <property type="protein sequence ID" value="MEO9247826.1"/>
    <property type="molecule type" value="Genomic_DNA"/>
</dbReference>
<feature type="signal peptide" evidence="5">
    <location>
        <begin position="1"/>
        <end position="32"/>
    </location>
</feature>
<gene>
    <name evidence="7" type="ORF">ABDK96_09050</name>
</gene>
<dbReference type="InterPro" id="IPR050226">
    <property type="entry name" value="NagZ_Beta-hexosaminidase"/>
</dbReference>
<keyword evidence="3" id="KW-0326">Glycosidase</keyword>
<keyword evidence="5" id="KW-0732">Signal</keyword>
<keyword evidence="2 7" id="KW-0378">Hydrolase</keyword>
<proteinExistence type="inferred from homology"/>
<dbReference type="PROSITE" id="PS51257">
    <property type="entry name" value="PROKAR_LIPOPROTEIN"/>
    <property type="match status" value="1"/>
</dbReference>
<dbReference type="Gene3D" id="3.20.20.300">
    <property type="entry name" value="Glycoside hydrolase, family 3, N-terminal domain"/>
    <property type="match status" value="1"/>
</dbReference>
<evidence type="ECO:0000259" key="6">
    <source>
        <dbReference type="Pfam" id="PF00933"/>
    </source>
</evidence>
<evidence type="ECO:0000256" key="5">
    <source>
        <dbReference type="SAM" id="SignalP"/>
    </source>
</evidence>
<comment type="similarity">
    <text evidence="1">Belongs to the glycosyl hydrolase 3 family.</text>
</comment>
<dbReference type="SUPFAM" id="SSF51445">
    <property type="entry name" value="(Trans)glycosidases"/>
    <property type="match status" value="1"/>
</dbReference>
<sequence length="623" mass="61808">MKTSSRPSLPAALPVTVLLAAALALTSCTAPGGPGGNTTGTTPAPGSGTDGTGGAGPGGAEGQDGEPAPSALELALAGPSMETEEAAAEAVAQMDAAEQAGQVLVGQLGAADTDPASIRELNLGGVIVMGDAVPEAADGTDDVDALTARLDQTQQALSAGRDWSGIVSVDQEGGLVARVQEPLTEWPTPMSYGAADAGLRDAQDEDGDEALQLAAEGHRLMAADLAELGFTVDFAPSVDVTIGADDPAIGARSFSSDPERVAELGRAATRGLLNAGVLPAPKHFPGHGSVTADSHVTAPVQAASRAELQERDWLPFQALLAGEPTAGTEPLYTPMVMMGHIVVPELEPEVPASVSGPAYEALRELALPAGPADEGAAGGGTYNGVVVTDALNMGALVERYGADEAPVKALAAGADLLLMPSDLTGARDGIVAAVDSGEVPADRLTEAAERVVTLLMWRDQLAEALGQANQEEKAAAGVVPGSGTGGTEPAATSREVSAAAITVVEGECSAPLVGDSVQVAGGTARDRARFTAAAEDAGLGVGSGPVITLLGGAREPGRGDVVVALDAPFGLASSSVPDGGALVALYGRSPGAFEALVDVLTGEAEAPGALPVEVGEWPAGTGC</sequence>
<dbReference type="InterPro" id="IPR001764">
    <property type="entry name" value="Glyco_hydro_3_N"/>
</dbReference>
<dbReference type="InterPro" id="IPR036962">
    <property type="entry name" value="Glyco_hydro_3_N_sf"/>
</dbReference>
<reference evidence="7 8" key="1">
    <citation type="submission" date="2024-05" db="EMBL/GenBank/DDBJ databases">
        <authorList>
            <person name="Yi C."/>
        </authorList>
    </citation>
    <scope>NUCLEOTIDE SEQUENCE [LARGE SCALE GENOMIC DNA]</scope>
    <source>
        <strain evidence="7 8">XS13</strain>
    </source>
</reference>
<keyword evidence="8" id="KW-1185">Reference proteome</keyword>
<evidence type="ECO:0000256" key="1">
    <source>
        <dbReference type="ARBA" id="ARBA00005336"/>
    </source>
</evidence>
<comment type="caution">
    <text evidence="7">The sequence shown here is derived from an EMBL/GenBank/DDBJ whole genome shotgun (WGS) entry which is preliminary data.</text>
</comment>
<evidence type="ECO:0000256" key="2">
    <source>
        <dbReference type="ARBA" id="ARBA00022801"/>
    </source>
</evidence>
<feature type="domain" description="Glycoside hydrolase family 3 N-terminal" evidence="6">
    <location>
        <begin position="104"/>
        <end position="454"/>
    </location>
</feature>